<gene>
    <name evidence="1" type="ORF">DERYTH_LOCUS12545</name>
</gene>
<organism evidence="1 2">
    <name type="scientific">Dentiscutata erythropus</name>
    <dbReference type="NCBI Taxonomy" id="1348616"/>
    <lineage>
        <taxon>Eukaryota</taxon>
        <taxon>Fungi</taxon>
        <taxon>Fungi incertae sedis</taxon>
        <taxon>Mucoromycota</taxon>
        <taxon>Glomeromycotina</taxon>
        <taxon>Glomeromycetes</taxon>
        <taxon>Diversisporales</taxon>
        <taxon>Gigasporaceae</taxon>
        <taxon>Dentiscutata</taxon>
    </lineage>
</organism>
<evidence type="ECO:0000313" key="1">
    <source>
        <dbReference type="EMBL" id="CAG8693806.1"/>
    </source>
</evidence>
<proteinExistence type="predicted"/>
<keyword evidence="2" id="KW-1185">Reference proteome</keyword>
<feature type="non-terminal residue" evidence="1">
    <location>
        <position position="185"/>
    </location>
</feature>
<dbReference type="OrthoDB" id="2398383at2759"/>
<accession>A0A9N9ESS4</accession>
<comment type="caution">
    <text evidence="1">The sequence shown here is derived from an EMBL/GenBank/DDBJ whole genome shotgun (WGS) entry which is preliminary data.</text>
</comment>
<dbReference type="AlphaFoldDB" id="A0A9N9ESS4"/>
<reference evidence="1" key="1">
    <citation type="submission" date="2021-06" db="EMBL/GenBank/DDBJ databases">
        <authorList>
            <person name="Kallberg Y."/>
            <person name="Tangrot J."/>
            <person name="Rosling A."/>
        </authorList>
    </citation>
    <scope>NUCLEOTIDE SEQUENCE</scope>
    <source>
        <strain evidence="1">MA453B</strain>
    </source>
</reference>
<protein>
    <submittedName>
        <fullName evidence="1">13257_t:CDS:1</fullName>
    </submittedName>
</protein>
<evidence type="ECO:0000313" key="2">
    <source>
        <dbReference type="Proteomes" id="UP000789405"/>
    </source>
</evidence>
<dbReference type="Proteomes" id="UP000789405">
    <property type="component" value="Unassembled WGS sequence"/>
</dbReference>
<name>A0A9N9ESS4_9GLOM</name>
<sequence length="185" mass="21795">LSRGDSGIDMFGNHNHYLLLFQCKDLTNKVEVDYIQSVISRFDKQTTIRIYVISAKDDYSSGAMGRTKSSEYHLLLTNMHDLCQDIPKYLSKVLKDNSVREKIYRIEEKIDEIIEILERQEKFIHKIKNDRIKIENKQIKVEKNQIRIESSTDVATPDDTFEDIFKNFGFYSIRSIEDFGRNKVM</sequence>
<dbReference type="EMBL" id="CAJVPY010008289">
    <property type="protein sequence ID" value="CAG8693806.1"/>
    <property type="molecule type" value="Genomic_DNA"/>
</dbReference>